<dbReference type="InterPro" id="IPR036875">
    <property type="entry name" value="Znf_CCHC_sf"/>
</dbReference>
<feature type="region of interest" description="Disordered" evidence="2">
    <location>
        <begin position="86"/>
        <end position="127"/>
    </location>
</feature>
<dbReference type="GO" id="GO:0008270">
    <property type="term" value="F:zinc ion binding"/>
    <property type="evidence" value="ECO:0007669"/>
    <property type="project" value="UniProtKB-KW"/>
</dbReference>
<dbReference type="OrthoDB" id="3341596at2759"/>
<name>A0A507CCB4_9FUNG</name>
<protein>
    <recommendedName>
        <fullName evidence="3">CCHC-type domain-containing protein</fullName>
    </recommendedName>
</protein>
<feature type="compositionally biased region" description="Low complexity" evidence="2">
    <location>
        <begin position="370"/>
        <end position="384"/>
    </location>
</feature>
<evidence type="ECO:0000313" key="7">
    <source>
        <dbReference type="Proteomes" id="UP000320475"/>
    </source>
</evidence>
<dbReference type="InterPro" id="IPR005162">
    <property type="entry name" value="Retrotrans_gag_dom"/>
</dbReference>
<dbReference type="AlphaFoldDB" id="A0A507CCB4"/>
<evidence type="ECO:0000256" key="1">
    <source>
        <dbReference type="PROSITE-ProRule" id="PRU00047"/>
    </source>
</evidence>
<comment type="caution">
    <text evidence="4">The sequence shown here is derived from an EMBL/GenBank/DDBJ whole genome shotgun (WGS) entry which is preliminary data.</text>
</comment>
<dbReference type="Pfam" id="PF03732">
    <property type="entry name" value="Retrotrans_gag"/>
    <property type="match status" value="1"/>
</dbReference>
<proteinExistence type="predicted"/>
<dbReference type="Pfam" id="PF00098">
    <property type="entry name" value="zf-CCHC"/>
    <property type="match status" value="1"/>
</dbReference>
<dbReference type="VEuPathDB" id="FungiDB:SeMB42_g07211"/>
<evidence type="ECO:0000313" key="6">
    <source>
        <dbReference type="Proteomes" id="UP000317494"/>
    </source>
</evidence>
<keyword evidence="6" id="KW-1185">Reference proteome</keyword>
<feature type="domain" description="CCHC-type" evidence="3">
    <location>
        <begin position="691"/>
        <end position="708"/>
    </location>
</feature>
<gene>
    <name evidence="5" type="ORF">SeLEV6574_g01500</name>
    <name evidence="4" type="ORF">SeMB42_g07211</name>
</gene>
<dbReference type="InterPro" id="IPR001878">
    <property type="entry name" value="Znf_CCHC"/>
</dbReference>
<dbReference type="Proteomes" id="UP000317494">
    <property type="component" value="Unassembled WGS sequence"/>
</dbReference>
<dbReference type="Proteomes" id="UP000320475">
    <property type="component" value="Unassembled WGS sequence"/>
</dbReference>
<feature type="compositionally biased region" description="Basic and acidic residues" evidence="2">
    <location>
        <begin position="110"/>
        <end position="127"/>
    </location>
</feature>
<evidence type="ECO:0000313" key="5">
    <source>
        <dbReference type="EMBL" id="TPX49413.1"/>
    </source>
</evidence>
<sequence length="744" mass="82321">MLGITASSCRDSGGEEYAVRVGVIARSNRISLVGIALNTTTKLSLVHNREAKEVKIVFYTWCANKDPITLHPISVDITFTVMPRSDGRRREQYETESSPSPPINGSTQQEQHHRDGGDDGDSQRHSARHIEKTNSNIAKSRFIVHPGPFTGSSDTRIVDRKLWLYRAASWSEGVAHEESRQSKSSSSKTQLERDRVQVVVELFEGSAHSWWYELATAEYEEASSNWKAFERAFIHKFLNAQVWGDAIDRVEDLRHGSNMTAIEFIEEFKQVVAPFNAVISLDEKIMRFVSKIQPLSLRQALRSWLGSDWWNRRDTTKRIVSMEDVYRWVKANHTNIAGTSMITPDSTPILSRNQSPVHSSGQHQVTYTTSPSASNASYGNSSANWKKRPSSVLEEDIINMVKKTRMRDDDDMVMMPEHRSMNQTEEQQRHVYPNANTGGIIMPSQMHSYVDTWPPMNGQSLTITINKNTMYDSQQQQPVISSLPPVMQPMFQSMLSPPPYIPASNNTAMGSLSLARPSLPPPIPQTATLTPTLRASQVMAPPGTTIDWSPALSVGSVASSTTSMGPPGAGSGSSMMTSSPMMISGSPSLMHMHPSYDPRNSHASYSTSSITSMNYREPYLSQPCVICQNLGHKASQCPTLDMPFFGAPPSFGAPGTHPIAGSGGNVVGMASPSMSNKTIEVQNLPPHMRVRKCYNCRKPGHKASECPEPLRNVAQQQPKRNHHHGQSQQQHLVAPLTPGPPGLV</sequence>
<reference evidence="6 7" key="1">
    <citation type="journal article" date="2019" name="Sci. Rep.">
        <title>Comparative genomics of chytrid fungi reveal insights into the obligate biotrophic and pathogenic lifestyle of Synchytrium endobioticum.</title>
        <authorList>
            <person name="van de Vossenberg B.T.L.H."/>
            <person name="Warris S."/>
            <person name="Nguyen H.D.T."/>
            <person name="van Gent-Pelzer M.P.E."/>
            <person name="Joly D.L."/>
            <person name="van de Geest H.C."/>
            <person name="Bonants P.J.M."/>
            <person name="Smith D.S."/>
            <person name="Levesque C.A."/>
            <person name="van der Lee T.A.J."/>
        </authorList>
    </citation>
    <scope>NUCLEOTIDE SEQUENCE [LARGE SCALE GENOMIC DNA]</scope>
    <source>
        <strain evidence="5 7">LEV6574</strain>
        <strain evidence="4 6">MB42</strain>
    </source>
</reference>
<dbReference type="PROSITE" id="PS50158">
    <property type="entry name" value="ZF_CCHC"/>
    <property type="match status" value="1"/>
</dbReference>
<feature type="region of interest" description="Disordered" evidence="2">
    <location>
        <begin position="339"/>
        <end position="386"/>
    </location>
</feature>
<keyword evidence="1" id="KW-0862">Zinc</keyword>
<dbReference type="EMBL" id="QEAN01000478">
    <property type="protein sequence ID" value="TPX35183.1"/>
    <property type="molecule type" value="Genomic_DNA"/>
</dbReference>
<dbReference type="SUPFAM" id="SSF57756">
    <property type="entry name" value="Retrovirus zinc finger-like domains"/>
    <property type="match status" value="1"/>
</dbReference>
<feature type="compositionally biased region" description="Polar residues" evidence="2">
    <location>
        <begin position="339"/>
        <end position="369"/>
    </location>
</feature>
<feature type="region of interest" description="Disordered" evidence="2">
    <location>
        <begin position="557"/>
        <end position="577"/>
    </location>
</feature>
<evidence type="ECO:0000313" key="4">
    <source>
        <dbReference type="EMBL" id="TPX35183.1"/>
    </source>
</evidence>
<evidence type="ECO:0000256" key="2">
    <source>
        <dbReference type="SAM" id="MobiDB-lite"/>
    </source>
</evidence>
<dbReference type="Gene3D" id="4.10.60.10">
    <property type="entry name" value="Zinc finger, CCHC-type"/>
    <property type="match status" value="1"/>
</dbReference>
<dbReference type="EMBL" id="QEAM01000034">
    <property type="protein sequence ID" value="TPX49413.1"/>
    <property type="molecule type" value="Genomic_DNA"/>
</dbReference>
<feature type="compositionally biased region" description="Low complexity" evidence="2">
    <location>
        <begin position="559"/>
        <end position="577"/>
    </location>
</feature>
<organism evidence="4 6">
    <name type="scientific">Synchytrium endobioticum</name>
    <dbReference type="NCBI Taxonomy" id="286115"/>
    <lineage>
        <taxon>Eukaryota</taxon>
        <taxon>Fungi</taxon>
        <taxon>Fungi incertae sedis</taxon>
        <taxon>Chytridiomycota</taxon>
        <taxon>Chytridiomycota incertae sedis</taxon>
        <taxon>Chytridiomycetes</taxon>
        <taxon>Synchytriales</taxon>
        <taxon>Synchytriaceae</taxon>
        <taxon>Synchytrium</taxon>
    </lineage>
</organism>
<feature type="region of interest" description="Disordered" evidence="2">
    <location>
        <begin position="713"/>
        <end position="744"/>
    </location>
</feature>
<keyword evidence="1" id="KW-0479">Metal-binding</keyword>
<keyword evidence="1" id="KW-0863">Zinc-finger</keyword>
<feature type="compositionally biased region" description="Polar residues" evidence="2">
    <location>
        <begin position="95"/>
        <end position="109"/>
    </location>
</feature>
<dbReference type="GO" id="GO:0003676">
    <property type="term" value="F:nucleic acid binding"/>
    <property type="evidence" value="ECO:0007669"/>
    <property type="project" value="InterPro"/>
</dbReference>
<dbReference type="SMART" id="SM00343">
    <property type="entry name" value="ZnF_C2HC"/>
    <property type="match status" value="2"/>
</dbReference>
<evidence type="ECO:0000259" key="3">
    <source>
        <dbReference type="PROSITE" id="PS50158"/>
    </source>
</evidence>
<accession>A0A507CCB4</accession>